<reference evidence="3" key="1">
    <citation type="submission" date="2023-06" db="EMBL/GenBank/DDBJ databases">
        <title>Identification and characterization of horizontal gene transfer across gut microbiota members of farm animals based on homology search.</title>
        <authorList>
            <person name="Zeman M."/>
            <person name="Kubasova T."/>
            <person name="Jahodarova E."/>
            <person name="Nykrynova M."/>
            <person name="Rychlik I."/>
        </authorList>
    </citation>
    <scope>NUCLEOTIDE SEQUENCE [LARGE SCALE GENOMIC DNA]</scope>
    <source>
        <strain evidence="3">105_WCHN</strain>
    </source>
</reference>
<dbReference type="Gene3D" id="3.40.50.300">
    <property type="entry name" value="P-loop containing nucleotide triphosphate hydrolases"/>
    <property type="match status" value="1"/>
</dbReference>
<dbReference type="InterPro" id="IPR027417">
    <property type="entry name" value="P-loop_NTPase"/>
</dbReference>
<dbReference type="RefSeq" id="WP_289559320.1">
    <property type="nucleotide sequence ID" value="NZ_JAUDEO010000009.1"/>
</dbReference>
<dbReference type="SUPFAM" id="SSF52540">
    <property type="entry name" value="P-loop containing nucleoside triphosphate hydrolases"/>
    <property type="match status" value="1"/>
</dbReference>
<dbReference type="Proteomes" id="UP001529423">
    <property type="component" value="Unassembled WGS sequence"/>
</dbReference>
<evidence type="ECO:0000313" key="3">
    <source>
        <dbReference type="Proteomes" id="UP001529423"/>
    </source>
</evidence>
<organism evidence="2 3">
    <name type="scientific">Limosilactobacillus panis</name>
    <dbReference type="NCBI Taxonomy" id="47493"/>
    <lineage>
        <taxon>Bacteria</taxon>
        <taxon>Bacillati</taxon>
        <taxon>Bacillota</taxon>
        <taxon>Bacilli</taxon>
        <taxon>Lactobacillales</taxon>
        <taxon>Lactobacillaceae</taxon>
        <taxon>Limosilactobacillus</taxon>
    </lineage>
</organism>
<evidence type="ECO:0000259" key="1">
    <source>
        <dbReference type="Pfam" id="PF13173"/>
    </source>
</evidence>
<reference evidence="2 3" key="2">
    <citation type="submission" date="2023-06" db="EMBL/GenBank/DDBJ databases">
        <title>Identification and characterization of horizontal gene transfer across gut microbiota members of farm animals based on homology search.</title>
        <authorList>
            <person name="Schwarzerova J."/>
            <person name="Nykrynova M."/>
            <person name="Jureckova K."/>
            <person name="Cejkova D."/>
            <person name="Rychlik I."/>
        </authorList>
    </citation>
    <scope>NUCLEOTIDE SEQUENCE [LARGE SCALE GENOMIC DNA]</scope>
    <source>
        <strain evidence="2 3">105_WCHN</strain>
    </source>
</reference>
<dbReference type="EMBL" id="JAUDEO010000009">
    <property type="protein sequence ID" value="MDM8333473.1"/>
    <property type="molecule type" value="Genomic_DNA"/>
</dbReference>
<name>A0ABT7VL81_9LACO</name>
<proteinExistence type="predicted"/>
<sequence length="392" mass="44119">MFVRYSQLDQLKNSISNSTIKVIYGVRRAGKTTLLEQFRSYLRRQGVASQRIIYHDLDRLLTRLSSPATIFAQIKKELIIGKTNYVFLDELECLPNYAQLVARLRSLPAVDLYVTSSEAGIQSLAATFPCSLVYLGPLRFSEFINYHHQEASLATLYQYLNTGGFPFAQEIRSHATIQNYFEEVLSTVIINGFARQDGLCSPRLAMQLATFLTKQAGRLTNVSQAVAALQDAKINVSNKTLASYLSFLQRCFLFTPCPALDLRTGKAKVTNRQYFPVDSCFNWLLANHHGALSAANLTTVVFNELRARGFTVYTHQVGRYPVTFIAVRDGQRHFFQFNFSLLTSAAYQQASTGLRHAPASCPRTLITAKPYLGDTSQAPFQTVDLIDWLMEK</sequence>
<evidence type="ECO:0000313" key="2">
    <source>
        <dbReference type="EMBL" id="MDM8333473.1"/>
    </source>
</evidence>
<gene>
    <name evidence="2" type="ORF">QUW46_02620</name>
</gene>
<dbReference type="PANTHER" id="PTHR33295">
    <property type="entry name" value="ATPASE"/>
    <property type="match status" value="1"/>
</dbReference>
<dbReference type="Pfam" id="PF13173">
    <property type="entry name" value="AAA_14"/>
    <property type="match status" value="1"/>
</dbReference>
<dbReference type="InterPro" id="IPR041682">
    <property type="entry name" value="AAA_14"/>
</dbReference>
<accession>A0ABT7VL81</accession>
<reference evidence="2 3" key="3">
    <citation type="submission" date="2023-06" db="EMBL/GenBank/DDBJ databases">
        <authorList>
            <person name="Zeman M."/>
            <person name="Kubasova T."/>
            <person name="Jahodarova E."/>
            <person name="Nykrynova M."/>
            <person name="Rychlik I."/>
        </authorList>
    </citation>
    <scope>NUCLEOTIDE SEQUENCE [LARGE SCALE GENOMIC DNA]</scope>
    <source>
        <strain evidence="2 3">105_WCHN</strain>
    </source>
</reference>
<protein>
    <submittedName>
        <fullName evidence="2">AAA family ATPase</fullName>
    </submittedName>
</protein>
<comment type="caution">
    <text evidence="2">The sequence shown here is derived from an EMBL/GenBank/DDBJ whole genome shotgun (WGS) entry which is preliminary data.</text>
</comment>
<keyword evidence="3" id="KW-1185">Reference proteome</keyword>
<feature type="domain" description="AAA" evidence="1">
    <location>
        <begin position="18"/>
        <end position="143"/>
    </location>
</feature>
<dbReference type="PANTHER" id="PTHR33295:SF18">
    <property type="entry name" value="AAA+ ATPASE DOMAIN-CONTAINING PROTEIN"/>
    <property type="match status" value="1"/>
</dbReference>